<dbReference type="InterPro" id="IPR010239">
    <property type="entry name" value="CHP02001"/>
</dbReference>
<feature type="signal peptide" evidence="1">
    <location>
        <begin position="1"/>
        <end position="31"/>
    </location>
</feature>
<feature type="chain" id="PRO_5043806777" evidence="1">
    <location>
        <begin position="32"/>
        <end position="265"/>
    </location>
</feature>
<dbReference type="AlphaFoldDB" id="A0AAU8MRD0"/>
<sequence length="265" mass="28422">MPTFPTARSAAARLAPWWLALAAAAGSPAMAQTVEAEPTQAGAADEAPWAVHGSVGALSDYVWRGVSQTQEDPALQAEVNLEHRSGFYAGLWASSIDFTAAGEEDDGIDYELDGYLGWAGELRPGLDLDVVLTRAAYPGARRGYDYDYTELEATLGFAEHYHVGLAYSPDIFGLGGKGYYWNAGGEWPLGESGFGLKVQVGHYDLEDAAGDSYQDYLIAVTRAFGPVQAQLQYTDTSSYGPELSEALDDARLADGRVALALTWSF</sequence>
<dbReference type="EMBL" id="CP159925">
    <property type="protein sequence ID" value="XCO74154.1"/>
    <property type="molecule type" value="Genomic_DNA"/>
</dbReference>
<organism evidence="2">
    <name type="scientific">Lysobacter firmicutimachus</name>
    <dbReference type="NCBI Taxonomy" id="1792846"/>
    <lineage>
        <taxon>Bacteria</taxon>
        <taxon>Pseudomonadati</taxon>
        <taxon>Pseudomonadota</taxon>
        <taxon>Gammaproteobacteria</taxon>
        <taxon>Lysobacterales</taxon>
        <taxon>Lysobacteraceae</taxon>
        <taxon>Lysobacter</taxon>
    </lineage>
</organism>
<proteinExistence type="predicted"/>
<dbReference type="RefSeq" id="WP_363797008.1">
    <property type="nucleotide sequence ID" value="NZ_CP159925.1"/>
</dbReference>
<name>A0AAU8MRD0_9GAMM</name>
<evidence type="ECO:0000313" key="2">
    <source>
        <dbReference type="EMBL" id="XCO74154.1"/>
    </source>
</evidence>
<dbReference type="NCBIfam" id="TIGR02001">
    <property type="entry name" value="gcw_chp"/>
    <property type="match status" value="1"/>
</dbReference>
<gene>
    <name evidence="2" type="ORF">ABU614_17470</name>
</gene>
<keyword evidence="1" id="KW-0732">Signal</keyword>
<protein>
    <submittedName>
        <fullName evidence="2">TorF family putative porin</fullName>
    </submittedName>
</protein>
<accession>A0AAU8MRD0</accession>
<reference evidence="2" key="1">
    <citation type="submission" date="2024-06" db="EMBL/GenBank/DDBJ databases">
        <authorList>
            <person name="Li S."/>
        </authorList>
    </citation>
    <scope>NUCLEOTIDE SEQUENCE</scope>
    <source>
        <strain evidence="2">SR10</strain>
    </source>
</reference>
<evidence type="ECO:0000256" key="1">
    <source>
        <dbReference type="SAM" id="SignalP"/>
    </source>
</evidence>
<dbReference type="Pfam" id="PF09694">
    <property type="entry name" value="Gcw_chp"/>
    <property type="match status" value="1"/>
</dbReference>